<dbReference type="RefSeq" id="WP_150029187.1">
    <property type="nucleotide sequence ID" value="NZ_AP020311.1"/>
</dbReference>
<protein>
    <submittedName>
        <fullName evidence="1">Replication initiator</fullName>
    </submittedName>
</protein>
<accession>I2FJF0</accession>
<dbReference type="AlphaFoldDB" id="I2FJF0"/>
<dbReference type="EMBL" id="AB679717">
    <property type="protein sequence ID" value="BAM15135.1"/>
    <property type="molecule type" value="Genomic_DNA"/>
</dbReference>
<organism evidence="1">
    <name type="scientific">Staphylococcus aureus</name>
    <dbReference type="NCBI Taxonomy" id="1280"/>
    <lineage>
        <taxon>Bacteria</taxon>
        <taxon>Bacillati</taxon>
        <taxon>Bacillota</taxon>
        <taxon>Bacilli</taxon>
        <taxon>Bacillales</taxon>
        <taxon>Staphylococcaceae</taxon>
        <taxon>Staphylococcus</taxon>
    </lineage>
</organism>
<proteinExistence type="predicted"/>
<gene>
    <name evidence="1" type="primary">rep</name>
</gene>
<reference evidence="1" key="1">
    <citation type="submission" date="2011-11" db="EMBL/GenBank/DDBJ databases">
        <title>PVL-positive ST8 MRSA in Japan.</title>
        <authorList>
            <person name="Yamamoto T."/>
        </authorList>
    </citation>
    <scope>NUCLEOTIDE SEQUENCE</scope>
    <source>
        <strain evidence="1">NN50</strain>
    </source>
</reference>
<evidence type="ECO:0000313" key="1">
    <source>
        <dbReference type="EMBL" id="BAM15135.1"/>
    </source>
</evidence>
<dbReference type="Gene3D" id="3.40.50.300">
    <property type="entry name" value="P-loop containing nucleotide triphosphate hydrolases"/>
    <property type="match status" value="1"/>
</dbReference>
<dbReference type="InterPro" id="IPR027417">
    <property type="entry name" value="P-loop_NTPase"/>
</dbReference>
<name>I2FJF0_STAAU</name>
<sequence length="538" mass="62703">MDEVSLYKKHFEFHSKLDYVSTINLSRIKEISKRINFASISTDRQVFNNKGNVYHREKDNVAGDYISNLTLDYTIKPKEIGLVYGTVNIKTVDKNGEEEKQSTFKTSHFHNYARFIADLISDRVIYSKQLDCFIIVKNNQYEVIDNTNFALTYPVDNKYYIDDFLDVMLELYREHLNVTHNFKIYPYRIAGNDWVYDCQNLTLTEQKLKSDELYSIKYDVDIKDINLEIPRNFFDLVTDNEKSKNNLMLTHAYTMYRKMKLIQAEKWFLLKDFGRSGKGLFMATFEKLMTVNKVNFDSLISGGFESANEWMNFYGADIAHANETGEITKQMMRILRKIATGETISGRGIGRNAFTFKNNAVLILDTNESVDTGEITANTTRTVKISLKDRPINETDEERYQIFKPYWDFIQPNGNTSVNASVSFLITSLEYLKENGREFKFKDVTLKYYFNEDELTETQITMIRLLSKQGFILAGDETLQRLIEQDYSSLRYKNAKEDMRKIGISINNQKKIDGVNTKVHKVGNIELFNMALELISEH</sequence>